<dbReference type="InterPro" id="IPR020040">
    <property type="entry name" value="Ribosomal_uL6_a/b-dom"/>
</dbReference>
<protein>
    <recommendedName>
        <fullName evidence="4">Large ribosomal subunit protein uL6 alpha-beta domain-containing protein</fullName>
    </recommendedName>
</protein>
<comment type="caution">
    <text evidence="5">The sequence shown here is derived from an EMBL/GenBank/DDBJ whole genome shotgun (WGS) entry which is preliminary data.</text>
</comment>
<keyword evidence="2" id="KW-0689">Ribosomal protein</keyword>
<evidence type="ECO:0000259" key="4">
    <source>
        <dbReference type="Pfam" id="PF00347"/>
    </source>
</evidence>
<dbReference type="InterPro" id="IPR036789">
    <property type="entry name" value="Ribosomal_uL6-like_a/b-dom_sf"/>
</dbReference>
<accession>A0ABR2TGK1</accession>
<proteinExistence type="inferred from homology"/>
<feature type="domain" description="Large ribosomal subunit protein uL6 alpha-beta" evidence="4">
    <location>
        <begin position="103"/>
        <end position="181"/>
    </location>
</feature>
<sequence length="251" mass="28314">MKTILSSETMDIPDGVSIKVKAKVIEVEGPRGKLIRNFKHLNLDFHLIKDEETGKRKLRIEAWFGSRKTSAAIRTALSHVENLITGVTKGYRYKMRFVYAHFPINASITNGNKSIEIRNFLGEKKVRKVDMLEGVSIVRSEKVKDEIVLDGNDIELVSRSAALINQKCHVKNKDIRKFLDGTMQFSCKKDVTGKHWPVQSTYSHSKSVAYNGHRAAAGCRRAPRLRRRGQHGENVARPCCLAPAYDRLGAV</sequence>
<dbReference type="InterPro" id="IPR000702">
    <property type="entry name" value="Ribosomal_uL6-like"/>
</dbReference>
<keyword evidence="3" id="KW-0687">Ribonucleoprotein</keyword>
<dbReference type="EMBL" id="JBBPBN010000006">
    <property type="protein sequence ID" value="KAK9036616.1"/>
    <property type="molecule type" value="Genomic_DNA"/>
</dbReference>
<feature type="domain" description="Large ribosomal subunit protein uL6 alpha-beta" evidence="4">
    <location>
        <begin position="12"/>
        <end position="90"/>
    </location>
</feature>
<dbReference type="Gene3D" id="3.90.930.12">
    <property type="entry name" value="Ribosomal protein L6, alpha-beta domain"/>
    <property type="match status" value="2"/>
</dbReference>
<evidence type="ECO:0000313" key="6">
    <source>
        <dbReference type="Proteomes" id="UP001396334"/>
    </source>
</evidence>
<dbReference type="Pfam" id="PF00347">
    <property type="entry name" value="Ribosomal_L6"/>
    <property type="match status" value="2"/>
</dbReference>
<evidence type="ECO:0000256" key="2">
    <source>
        <dbReference type="ARBA" id="ARBA00022980"/>
    </source>
</evidence>
<dbReference type="PANTHER" id="PTHR11655:SF16">
    <property type="entry name" value="60S RIBOSOMAL PROTEIN L9"/>
    <property type="match status" value="1"/>
</dbReference>
<dbReference type="SUPFAM" id="SSF56053">
    <property type="entry name" value="Ribosomal protein L6"/>
    <property type="match status" value="2"/>
</dbReference>
<evidence type="ECO:0000256" key="1">
    <source>
        <dbReference type="ARBA" id="ARBA00009356"/>
    </source>
</evidence>
<gene>
    <name evidence="5" type="ORF">V6N11_078610</name>
</gene>
<dbReference type="PANTHER" id="PTHR11655">
    <property type="entry name" value="60S/50S RIBOSOMAL PROTEIN L6/L9"/>
    <property type="match status" value="1"/>
</dbReference>
<comment type="similarity">
    <text evidence="1">Belongs to the universal ribosomal protein uL6 family.</text>
</comment>
<evidence type="ECO:0000313" key="5">
    <source>
        <dbReference type="EMBL" id="KAK9036616.1"/>
    </source>
</evidence>
<reference evidence="5 6" key="1">
    <citation type="journal article" date="2024" name="G3 (Bethesda)">
        <title>Genome assembly of Hibiscus sabdariffa L. provides insights into metabolisms of medicinal natural products.</title>
        <authorList>
            <person name="Kim T."/>
        </authorList>
    </citation>
    <scope>NUCLEOTIDE SEQUENCE [LARGE SCALE GENOMIC DNA]</scope>
    <source>
        <strain evidence="5">TK-2024</strain>
        <tissue evidence="5">Old leaves</tissue>
    </source>
</reference>
<organism evidence="5 6">
    <name type="scientific">Hibiscus sabdariffa</name>
    <name type="common">roselle</name>
    <dbReference type="NCBI Taxonomy" id="183260"/>
    <lineage>
        <taxon>Eukaryota</taxon>
        <taxon>Viridiplantae</taxon>
        <taxon>Streptophyta</taxon>
        <taxon>Embryophyta</taxon>
        <taxon>Tracheophyta</taxon>
        <taxon>Spermatophyta</taxon>
        <taxon>Magnoliopsida</taxon>
        <taxon>eudicotyledons</taxon>
        <taxon>Gunneridae</taxon>
        <taxon>Pentapetalae</taxon>
        <taxon>rosids</taxon>
        <taxon>malvids</taxon>
        <taxon>Malvales</taxon>
        <taxon>Malvaceae</taxon>
        <taxon>Malvoideae</taxon>
        <taxon>Hibiscus</taxon>
    </lineage>
</organism>
<name>A0ABR2TGK1_9ROSI</name>
<keyword evidence="6" id="KW-1185">Reference proteome</keyword>
<evidence type="ECO:0000256" key="3">
    <source>
        <dbReference type="ARBA" id="ARBA00023274"/>
    </source>
</evidence>
<dbReference type="Proteomes" id="UP001396334">
    <property type="component" value="Unassembled WGS sequence"/>
</dbReference>